<reference evidence="5" key="1">
    <citation type="submission" date="2022-11" db="UniProtKB">
        <authorList>
            <consortium name="WormBaseParasite"/>
        </authorList>
    </citation>
    <scope>IDENTIFICATION</scope>
</reference>
<name>A0A914CGD3_9BILA</name>
<dbReference type="WBParaSite" id="ACRNAN_scaffold1054.g30906.t1">
    <property type="protein sequence ID" value="ACRNAN_scaffold1054.g30906.t1"/>
    <property type="gene ID" value="ACRNAN_scaffold1054.g30906"/>
</dbReference>
<evidence type="ECO:0000256" key="1">
    <source>
        <dbReference type="PROSITE-ProRule" id="PRU00371"/>
    </source>
</evidence>
<protein>
    <submittedName>
        <fullName evidence="5">MADF domain-containing protein</fullName>
    </submittedName>
</protein>
<evidence type="ECO:0000313" key="4">
    <source>
        <dbReference type="Proteomes" id="UP000887540"/>
    </source>
</evidence>
<keyword evidence="4" id="KW-1185">Reference proteome</keyword>
<dbReference type="GO" id="GO:0005667">
    <property type="term" value="C:transcription regulator complex"/>
    <property type="evidence" value="ECO:0007669"/>
    <property type="project" value="TreeGrafter"/>
</dbReference>
<evidence type="ECO:0000259" key="2">
    <source>
        <dbReference type="PROSITE" id="PS51029"/>
    </source>
</evidence>
<dbReference type="Pfam" id="PF10545">
    <property type="entry name" value="MADF_DNA_bdg"/>
    <property type="match status" value="1"/>
</dbReference>
<dbReference type="SMART" id="SM00595">
    <property type="entry name" value="MADF"/>
    <property type="match status" value="1"/>
</dbReference>
<organism evidence="4 5">
    <name type="scientific">Acrobeloides nanus</name>
    <dbReference type="NCBI Taxonomy" id="290746"/>
    <lineage>
        <taxon>Eukaryota</taxon>
        <taxon>Metazoa</taxon>
        <taxon>Ecdysozoa</taxon>
        <taxon>Nematoda</taxon>
        <taxon>Chromadorea</taxon>
        <taxon>Rhabditida</taxon>
        <taxon>Tylenchina</taxon>
        <taxon>Cephalobomorpha</taxon>
        <taxon>Cephaloboidea</taxon>
        <taxon>Cephalobidae</taxon>
        <taxon>Acrobeloides</taxon>
    </lineage>
</organism>
<dbReference type="InterPro" id="IPR006578">
    <property type="entry name" value="MADF-dom"/>
</dbReference>
<evidence type="ECO:0000313" key="5">
    <source>
        <dbReference type="WBParaSite" id="ACRNAN_scaffold1054.g30906.t1"/>
    </source>
</evidence>
<sequence length="226" mass="25538">MFSINMPPKKNEKKAKFIEAVRELPFLYDKKDTDYKNKTKADKKWAELATDFNYKDSNEAKSTWKNVVTAYGNNKRAASSATKKTYVFAEELSFLDGIKEGDNRTDSVASSLLVDRLRLPQRSSTSNSIDFSQYDEHFGFPDEDQLHEVEKPKAKHAKKSTAKDESAKIDLKLLEAIGSIGESLSKNESAGEAFGRTVAIALNEMPLKKRLEAQLKIQQILLDYTD</sequence>
<dbReference type="GO" id="GO:0003677">
    <property type="term" value="F:DNA binding"/>
    <property type="evidence" value="ECO:0007669"/>
    <property type="project" value="InterPro"/>
</dbReference>
<evidence type="ECO:0000259" key="3">
    <source>
        <dbReference type="PROSITE" id="PS51031"/>
    </source>
</evidence>
<accession>A0A914CGD3</accession>
<keyword evidence="1" id="KW-0539">Nucleus</keyword>
<dbReference type="GO" id="GO:0005634">
    <property type="term" value="C:nucleus"/>
    <property type="evidence" value="ECO:0007669"/>
    <property type="project" value="UniProtKB-SubCell"/>
</dbReference>
<dbReference type="PROSITE" id="PS51029">
    <property type="entry name" value="MADF"/>
    <property type="match status" value="1"/>
</dbReference>
<dbReference type="PROSITE" id="PS51031">
    <property type="entry name" value="BESS"/>
    <property type="match status" value="1"/>
</dbReference>
<dbReference type="GO" id="GO:0006357">
    <property type="term" value="P:regulation of transcription by RNA polymerase II"/>
    <property type="evidence" value="ECO:0007669"/>
    <property type="project" value="TreeGrafter"/>
</dbReference>
<comment type="subcellular location">
    <subcellularLocation>
        <location evidence="1">Nucleus</location>
    </subcellularLocation>
</comment>
<dbReference type="PANTHER" id="PTHR12243:SF67">
    <property type="entry name" value="COREPRESSOR OF PANGOLIN, ISOFORM A-RELATED"/>
    <property type="match status" value="1"/>
</dbReference>
<dbReference type="AlphaFoldDB" id="A0A914CGD3"/>
<proteinExistence type="predicted"/>
<dbReference type="Proteomes" id="UP000887540">
    <property type="component" value="Unplaced"/>
</dbReference>
<dbReference type="InterPro" id="IPR039353">
    <property type="entry name" value="TF_Adf1"/>
</dbReference>
<dbReference type="InterPro" id="IPR004210">
    <property type="entry name" value="BESS_motif"/>
</dbReference>
<feature type="domain" description="BESS" evidence="3">
    <location>
        <begin position="188"/>
        <end position="226"/>
    </location>
</feature>
<feature type="domain" description="MADF" evidence="2">
    <location>
        <begin position="16"/>
        <end position="100"/>
    </location>
</feature>
<dbReference type="PANTHER" id="PTHR12243">
    <property type="entry name" value="MADF DOMAIN TRANSCRIPTION FACTOR"/>
    <property type="match status" value="1"/>
</dbReference>